<keyword evidence="1" id="KW-0808">Transferase</keyword>
<dbReference type="PANTHER" id="PTHR31480">
    <property type="entry name" value="BIFUNCTIONAL LYCOPENE CYCLASE/PHYTOENE SYNTHASE"/>
    <property type="match status" value="1"/>
</dbReference>
<dbReference type="SFLD" id="SFLDG01212">
    <property type="entry name" value="Phytoene_synthase_like"/>
    <property type="match status" value="1"/>
</dbReference>
<dbReference type="SFLD" id="SFLDG01018">
    <property type="entry name" value="Squalene/Phytoene_Synthase_Lik"/>
    <property type="match status" value="1"/>
</dbReference>
<protein>
    <submittedName>
        <fullName evidence="2">Phytoene synthase</fullName>
    </submittedName>
</protein>
<dbReference type="SUPFAM" id="SSF48576">
    <property type="entry name" value="Terpenoid synthases"/>
    <property type="match status" value="1"/>
</dbReference>
<dbReference type="AlphaFoldDB" id="A0A2P7QGQ2"/>
<reference evidence="2 3" key="1">
    <citation type="submission" date="2018-03" db="EMBL/GenBank/DDBJ databases">
        <title>The draft genome of Sphingosinicella sp. GL-C-18.</title>
        <authorList>
            <person name="Liu L."/>
            <person name="Li L."/>
            <person name="Liang L."/>
            <person name="Zhang X."/>
            <person name="Wang T."/>
        </authorList>
    </citation>
    <scope>NUCLEOTIDE SEQUENCE [LARGE SCALE GENOMIC DNA]</scope>
    <source>
        <strain evidence="2 3">GL-C-18</strain>
    </source>
</reference>
<evidence type="ECO:0000313" key="3">
    <source>
        <dbReference type="Proteomes" id="UP000241167"/>
    </source>
</evidence>
<dbReference type="PROSITE" id="PS01045">
    <property type="entry name" value="SQUALEN_PHYTOEN_SYN_2"/>
    <property type="match status" value="1"/>
</dbReference>
<dbReference type="Pfam" id="PF00494">
    <property type="entry name" value="SQS_PSY"/>
    <property type="match status" value="1"/>
</dbReference>
<dbReference type="InterPro" id="IPR019845">
    <property type="entry name" value="Squalene/phytoene_synthase_CS"/>
</dbReference>
<dbReference type="GO" id="GO:0016117">
    <property type="term" value="P:carotenoid biosynthetic process"/>
    <property type="evidence" value="ECO:0007669"/>
    <property type="project" value="UniProtKB-ARBA"/>
</dbReference>
<dbReference type="GO" id="GO:0004311">
    <property type="term" value="F:geranylgeranyl diphosphate synthase activity"/>
    <property type="evidence" value="ECO:0007669"/>
    <property type="project" value="InterPro"/>
</dbReference>
<dbReference type="CDD" id="cd00683">
    <property type="entry name" value="Trans_IPPS_HH"/>
    <property type="match status" value="1"/>
</dbReference>
<dbReference type="SFLD" id="SFLDS00005">
    <property type="entry name" value="Isoprenoid_Synthase_Type_I"/>
    <property type="match status" value="1"/>
</dbReference>
<dbReference type="InterPro" id="IPR044843">
    <property type="entry name" value="Trans_IPPS_bact-type"/>
</dbReference>
<keyword evidence="3" id="KW-1185">Reference proteome</keyword>
<dbReference type="Proteomes" id="UP000241167">
    <property type="component" value="Unassembled WGS sequence"/>
</dbReference>
<evidence type="ECO:0000313" key="2">
    <source>
        <dbReference type="EMBL" id="PSJ37149.1"/>
    </source>
</evidence>
<dbReference type="InterPro" id="IPR002060">
    <property type="entry name" value="Squ/phyt_synthse"/>
</dbReference>
<proteinExistence type="predicted"/>
<dbReference type="GO" id="GO:0051996">
    <property type="term" value="F:squalene synthase [NAD(P)H] activity"/>
    <property type="evidence" value="ECO:0007669"/>
    <property type="project" value="InterPro"/>
</dbReference>
<name>A0A2P7QGQ2_9SPHN</name>
<dbReference type="InterPro" id="IPR033904">
    <property type="entry name" value="Trans_IPPS_HH"/>
</dbReference>
<dbReference type="OrthoDB" id="9807580at2"/>
<comment type="caution">
    <text evidence="2">The sequence shown here is derived from an EMBL/GenBank/DDBJ whole genome shotgun (WGS) entry which is preliminary data.</text>
</comment>
<dbReference type="Gene3D" id="1.10.600.10">
    <property type="entry name" value="Farnesyl Diphosphate Synthase"/>
    <property type="match status" value="1"/>
</dbReference>
<evidence type="ECO:0000256" key="1">
    <source>
        <dbReference type="ARBA" id="ARBA00022679"/>
    </source>
</evidence>
<organism evidence="2 3">
    <name type="scientific">Allosphingosinicella deserti</name>
    <dbReference type="NCBI Taxonomy" id="2116704"/>
    <lineage>
        <taxon>Bacteria</taxon>
        <taxon>Pseudomonadati</taxon>
        <taxon>Pseudomonadota</taxon>
        <taxon>Alphaproteobacteria</taxon>
        <taxon>Sphingomonadales</taxon>
        <taxon>Sphingomonadaceae</taxon>
        <taxon>Allosphingosinicella</taxon>
    </lineage>
</organism>
<accession>A0A2P7QGQ2</accession>
<dbReference type="EMBL" id="PXYI01000010">
    <property type="protein sequence ID" value="PSJ37149.1"/>
    <property type="molecule type" value="Genomic_DNA"/>
</dbReference>
<dbReference type="PROSITE" id="PS01044">
    <property type="entry name" value="SQUALEN_PHYTOEN_SYN_1"/>
    <property type="match status" value="1"/>
</dbReference>
<sequence>MSPPDRAALVAEAAAIISRGSKSFRLASRLFDRETRERAWLLYAWCRACDDRTDGQTLGHDTRKVDAPEQAFQAIAEATGRALAGEPVGDPPFDALGIVAAECAIPHGFIRAHLDGFALDAAGWQPATERDLLRYCFHVAGAVGCMMAVVMGVSPEDEPTLDRASDLGIAFQLANIARDITEDSLAGRCYIPAEWLKEAGLTAEDLASPVHREKVAAIAARLASLSERYEQSGRAGASRLPFRARWAVLAAASIYGAIGRKVAQRGAAALDSRVVIRKRRKLASVGLAFVRASGSGSEVERQDLWTRPR</sequence>
<dbReference type="InterPro" id="IPR008949">
    <property type="entry name" value="Isoprenoid_synthase_dom_sf"/>
</dbReference>
<gene>
    <name evidence="2" type="ORF">C7I55_23335</name>
</gene>